<reference evidence="3" key="2">
    <citation type="submission" date="2010-07" db="EMBL/GenBank/DDBJ databases">
        <title>The complete genome of Olsenella uli DSM 7084.</title>
        <authorList>
            <consortium name="US DOE Joint Genome Institute (JGI-PGF)"/>
            <person name="Lucas S."/>
            <person name="Copeland A."/>
            <person name="Lapidus A."/>
            <person name="Glavina del Rio T."/>
            <person name="Dalin E."/>
            <person name="Tice H."/>
            <person name="Bruce D."/>
            <person name="Goodwin L."/>
            <person name="Pitluck S."/>
            <person name="Kyrpides N."/>
            <person name="Mavromatis K."/>
            <person name="Ivanova N."/>
            <person name="Mikhailova N."/>
            <person name="Held B."/>
            <person name="Brettin T."/>
            <person name="Detter J.C."/>
            <person name="Tapia R."/>
            <person name="Han C."/>
            <person name="Larimer F."/>
            <person name="Land M."/>
            <person name="Hauser L."/>
            <person name="Markowitz V."/>
            <person name="Cheng J.-F."/>
            <person name="Hugenholtz P."/>
            <person name="Woyke T."/>
            <person name="Wu D."/>
            <person name="Pukall R."/>
            <person name="Gehrich-Schroeter G."/>
            <person name="Schneider S."/>
            <person name="Klenk H.-P."/>
            <person name="Eisen J.A."/>
        </authorList>
    </citation>
    <scope>NUCLEOTIDE SEQUENCE</scope>
    <source>
        <strain evidence="3">DSM 7084</strain>
    </source>
</reference>
<dbReference type="KEGG" id="ols:Olsu_0730"/>
<reference evidence="3" key="1">
    <citation type="journal article" date="2010" name="Stand. Genomic Sci.">
        <title>Complete genome sequence of Olsenella uli type strain (VPI D76D-27C).</title>
        <authorList>
            <person name="Goker M."/>
            <person name="Held B."/>
            <person name="Lucas S."/>
            <person name="Nolan M."/>
            <person name="Yasawong M."/>
            <person name="Glavina Del Rio T."/>
            <person name="Tice H."/>
            <person name="Cheng J.F."/>
            <person name="Bruce D."/>
            <person name="Detter J.C."/>
            <person name="Tapia R."/>
            <person name="Han C."/>
            <person name="Goodwin L."/>
            <person name="Pitluck S."/>
            <person name="Liolios K."/>
            <person name="Ivanova N."/>
            <person name="Mavromatis K."/>
            <person name="Mikhailova N."/>
            <person name="Pati A."/>
            <person name="Chen A."/>
            <person name="Palaniappan K."/>
            <person name="Land M."/>
            <person name="Hauser L."/>
            <person name="Chang Y.J."/>
            <person name="Jeffries C.D."/>
            <person name="Rohde M."/>
            <person name="Sikorski J."/>
            <person name="Pukall R."/>
            <person name="Woyke T."/>
            <person name="Bristow J."/>
            <person name="Eisen J.A."/>
            <person name="Markowitz V."/>
            <person name="Hugenholtz P."/>
            <person name="Kyrpides N.C."/>
            <person name="Klenk H.P."/>
            <person name="Lapidus A."/>
        </authorList>
    </citation>
    <scope>NUCLEOTIDE SEQUENCE [LARGE SCALE GENOMIC DNA]</scope>
    <source>
        <strain evidence="3">DSM 7084</strain>
    </source>
</reference>
<dbReference type="Proteomes" id="UP000000333">
    <property type="component" value="Chromosome"/>
</dbReference>
<dbReference type="STRING" id="633147.Olsu_0730"/>
<organism evidence="3 4">
    <name type="scientific">Olsenella uli (strain ATCC 49627 / DSM 7084 / CCUG 31166 / CIP 109912 / JCM 12494 / LMG 11480 / NCIMB 702895 / VPI D76D-27C)</name>
    <name type="common">Lactobacillus uli</name>
    <dbReference type="NCBI Taxonomy" id="633147"/>
    <lineage>
        <taxon>Bacteria</taxon>
        <taxon>Bacillati</taxon>
        <taxon>Actinomycetota</taxon>
        <taxon>Coriobacteriia</taxon>
        <taxon>Coriobacteriales</taxon>
        <taxon>Atopobiaceae</taxon>
        <taxon>Olsenella</taxon>
    </lineage>
</organism>
<dbReference type="EMBL" id="CP002106">
    <property type="protein sequence ID" value="ADK67844.1"/>
    <property type="molecule type" value="Genomic_DNA"/>
</dbReference>
<keyword evidence="2" id="KW-1133">Transmembrane helix</keyword>
<feature type="transmembrane region" description="Helical" evidence="2">
    <location>
        <begin position="370"/>
        <end position="392"/>
    </location>
</feature>
<keyword evidence="2" id="KW-0812">Transmembrane</keyword>
<keyword evidence="4" id="KW-1185">Reference proteome</keyword>
<accession>E1QZN0</accession>
<gene>
    <name evidence="3" type="ordered locus">Olsu_0730</name>
</gene>
<evidence type="ECO:0000256" key="1">
    <source>
        <dbReference type="SAM" id="Coils"/>
    </source>
</evidence>
<protein>
    <submittedName>
        <fullName evidence="3">Uncharacterized protein</fullName>
    </submittedName>
</protein>
<dbReference type="eggNOG" id="COG1196">
    <property type="taxonomic scope" value="Bacteria"/>
</dbReference>
<evidence type="ECO:0000256" key="2">
    <source>
        <dbReference type="SAM" id="Phobius"/>
    </source>
</evidence>
<sequence>MADEPTAQDGEGDAGRGQQATIGALRAGIGAIAAVRGAARQHAEARAQLKSAQDALDESRGVLAHRLDIERNFEQIVSDQGAELGAATSERQATQGAIDQAEEKRGALEGQLAAMKEKHEGQLRPYRDLMETTKGRSDDAAKSLSELKRAIKGADQQVSDAAKRREQRIAAANRSVDNAQERLRKVQSDLHALQTNPSAAPGAISKMQSEAVAEQAHLDAAREEVTRVTAECQLLVDNAQTHLWTQRQSLETVERQADDAKHEADGRREEYERLYNEAMGREKDLSDEIARCRQEAEEAAKGREAAEGRMSAAQRLLDEARDIHTTPELTRQLQEKVDAQMRDLEQRQATVEELAHEERELRLSTRRQRYTLMVAATVAVIVIVIVAITLFLRW</sequence>
<feature type="coiled-coil region" evidence="1">
    <location>
        <begin position="144"/>
        <end position="361"/>
    </location>
</feature>
<dbReference type="HOGENOM" id="CLU_041247_0_0_11"/>
<dbReference type="AlphaFoldDB" id="E1QZN0"/>
<dbReference type="PATRIC" id="fig|633147.7.peg.818"/>
<proteinExistence type="predicted"/>
<keyword evidence="2" id="KW-0472">Membrane</keyword>
<keyword evidence="1" id="KW-0175">Coiled coil</keyword>
<dbReference type="GeneID" id="78512148"/>
<evidence type="ECO:0000313" key="3">
    <source>
        <dbReference type="EMBL" id="ADK67844.1"/>
    </source>
</evidence>
<dbReference type="OrthoDB" id="3186265at2"/>
<evidence type="ECO:0000313" key="4">
    <source>
        <dbReference type="Proteomes" id="UP000000333"/>
    </source>
</evidence>
<feature type="coiled-coil region" evidence="1">
    <location>
        <begin position="84"/>
        <end position="118"/>
    </location>
</feature>
<dbReference type="RefSeq" id="WP_013251596.1">
    <property type="nucleotide sequence ID" value="NC_014363.1"/>
</dbReference>
<name>E1QZN0_OLSUV</name>